<gene>
    <name evidence="1" type="ORF">METZ01_LOCUS206546</name>
</gene>
<accession>A0A382ETN3</accession>
<organism evidence="1">
    <name type="scientific">marine metagenome</name>
    <dbReference type="NCBI Taxonomy" id="408172"/>
    <lineage>
        <taxon>unclassified sequences</taxon>
        <taxon>metagenomes</taxon>
        <taxon>ecological metagenomes</taxon>
    </lineage>
</organism>
<protein>
    <submittedName>
        <fullName evidence="1">Uncharacterized protein</fullName>
    </submittedName>
</protein>
<reference evidence="1" key="1">
    <citation type="submission" date="2018-05" db="EMBL/GenBank/DDBJ databases">
        <authorList>
            <person name="Lanie J.A."/>
            <person name="Ng W.-L."/>
            <person name="Kazmierczak K.M."/>
            <person name="Andrzejewski T.M."/>
            <person name="Davidsen T.M."/>
            <person name="Wayne K.J."/>
            <person name="Tettelin H."/>
            <person name="Glass J.I."/>
            <person name="Rusch D."/>
            <person name="Podicherti R."/>
            <person name="Tsui H.-C.T."/>
            <person name="Winkler M.E."/>
        </authorList>
    </citation>
    <scope>NUCLEOTIDE SEQUENCE</scope>
</reference>
<evidence type="ECO:0000313" key="1">
    <source>
        <dbReference type="EMBL" id="SVB53692.1"/>
    </source>
</evidence>
<dbReference type="EMBL" id="UINC01046100">
    <property type="protein sequence ID" value="SVB53692.1"/>
    <property type="molecule type" value="Genomic_DNA"/>
</dbReference>
<name>A0A382ETN3_9ZZZZ</name>
<feature type="non-terminal residue" evidence="1">
    <location>
        <position position="1"/>
    </location>
</feature>
<sequence>AMIPEYIIGCQYIADIVKKKDQKKCNCKSNLK</sequence>
<proteinExistence type="predicted"/>
<dbReference type="AlphaFoldDB" id="A0A382ETN3"/>